<gene>
    <name evidence="5" type="ORF">EV696_10383</name>
</gene>
<proteinExistence type="predicted"/>
<evidence type="ECO:0000256" key="2">
    <source>
        <dbReference type="ARBA" id="ARBA00023125"/>
    </source>
</evidence>
<evidence type="ECO:0000313" key="5">
    <source>
        <dbReference type="EMBL" id="TDQ49714.1"/>
    </source>
</evidence>
<dbReference type="GO" id="GO:0006355">
    <property type="term" value="P:regulation of DNA-templated transcription"/>
    <property type="evidence" value="ECO:0007669"/>
    <property type="project" value="UniProtKB-ARBA"/>
</dbReference>
<dbReference type="InterPro" id="IPR000485">
    <property type="entry name" value="AsnC-type_HTH_dom"/>
</dbReference>
<dbReference type="SUPFAM" id="SSF54909">
    <property type="entry name" value="Dimeric alpha+beta barrel"/>
    <property type="match status" value="1"/>
</dbReference>
<dbReference type="AlphaFoldDB" id="A0A4R6V130"/>
<dbReference type="SUPFAM" id="SSF46785">
    <property type="entry name" value="Winged helix' DNA-binding domain"/>
    <property type="match status" value="1"/>
</dbReference>
<dbReference type="PROSITE" id="PS50956">
    <property type="entry name" value="HTH_ASNC_2"/>
    <property type="match status" value="1"/>
</dbReference>
<dbReference type="GO" id="GO:0043565">
    <property type="term" value="F:sequence-specific DNA binding"/>
    <property type="evidence" value="ECO:0007669"/>
    <property type="project" value="InterPro"/>
</dbReference>
<dbReference type="InterPro" id="IPR011008">
    <property type="entry name" value="Dimeric_a/b-barrel"/>
</dbReference>
<name>A0A4R6V130_9GAMM</name>
<keyword evidence="6" id="KW-1185">Reference proteome</keyword>
<keyword evidence="3" id="KW-0804">Transcription</keyword>
<evidence type="ECO:0000256" key="3">
    <source>
        <dbReference type="ARBA" id="ARBA00023163"/>
    </source>
</evidence>
<dbReference type="PRINTS" id="PR00033">
    <property type="entry name" value="HTHASNC"/>
</dbReference>
<organism evidence="5 6">
    <name type="scientific">Permianibacter aggregans</name>
    <dbReference type="NCBI Taxonomy" id="1510150"/>
    <lineage>
        <taxon>Bacteria</taxon>
        <taxon>Pseudomonadati</taxon>
        <taxon>Pseudomonadota</taxon>
        <taxon>Gammaproteobacteria</taxon>
        <taxon>Pseudomonadales</taxon>
        <taxon>Pseudomonadaceae</taxon>
        <taxon>Permianibacter</taxon>
    </lineage>
</organism>
<dbReference type="GO" id="GO:0005829">
    <property type="term" value="C:cytosol"/>
    <property type="evidence" value="ECO:0007669"/>
    <property type="project" value="TreeGrafter"/>
</dbReference>
<dbReference type="InterPro" id="IPR036390">
    <property type="entry name" value="WH_DNA-bd_sf"/>
</dbReference>
<evidence type="ECO:0000313" key="6">
    <source>
        <dbReference type="Proteomes" id="UP000295375"/>
    </source>
</evidence>
<protein>
    <submittedName>
        <fullName evidence="5">AsnC family transcriptional regulator</fullName>
    </submittedName>
</protein>
<dbReference type="Proteomes" id="UP000295375">
    <property type="component" value="Unassembled WGS sequence"/>
</dbReference>
<dbReference type="PANTHER" id="PTHR30154:SF34">
    <property type="entry name" value="TRANSCRIPTIONAL REGULATOR AZLB"/>
    <property type="match status" value="1"/>
</dbReference>
<dbReference type="SMART" id="SM00344">
    <property type="entry name" value="HTH_ASNC"/>
    <property type="match status" value="1"/>
</dbReference>
<dbReference type="Pfam" id="PF01037">
    <property type="entry name" value="AsnC_trans_reg"/>
    <property type="match status" value="1"/>
</dbReference>
<dbReference type="Gene3D" id="1.10.10.10">
    <property type="entry name" value="Winged helix-like DNA-binding domain superfamily/Winged helix DNA-binding domain"/>
    <property type="match status" value="1"/>
</dbReference>
<comment type="caution">
    <text evidence="5">The sequence shown here is derived from an EMBL/GenBank/DDBJ whole genome shotgun (WGS) entry which is preliminary data.</text>
</comment>
<feature type="domain" description="HTH asnC-type" evidence="4">
    <location>
        <begin position="6"/>
        <end position="67"/>
    </location>
</feature>
<dbReference type="GO" id="GO:0043200">
    <property type="term" value="P:response to amino acid"/>
    <property type="evidence" value="ECO:0007669"/>
    <property type="project" value="TreeGrafter"/>
</dbReference>
<dbReference type="OrthoDB" id="1094536at2"/>
<keyword evidence="2" id="KW-0238">DNA-binding</keyword>
<reference evidence="5 6" key="1">
    <citation type="submission" date="2019-03" db="EMBL/GenBank/DDBJ databases">
        <title>Genomic Encyclopedia of Type Strains, Phase IV (KMG-IV): sequencing the most valuable type-strain genomes for metagenomic binning, comparative biology and taxonomic classification.</title>
        <authorList>
            <person name="Goeker M."/>
        </authorList>
    </citation>
    <scope>NUCLEOTIDE SEQUENCE [LARGE SCALE GENOMIC DNA]</scope>
    <source>
        <strain evidence="5 6">DSM 103792</strain>
    </source>
</reference>
<accession>A0A4R6V130</accession>
<dbReference type="EMBL" id="SNYM01000003">
    <property type="protein sequence ID" value="TDQ49714.1"/>
    <property type="molecule type" value="Genomic_DNA"/>
</dbReference>
<dbReference type="InterPro" id="IPR011991">
    <property type="entry name" value="ArsR-like_HTH"/>
</dbReference>
<dbReference type="Gene3D" id="3.30.70.920">
    <property type="match status" value="1"/>
</dbReference>
<dbReference type="CDD" id="cd00090">
    <property type="entry name" value="HTH_ARSR"/>
    <property type="match status" value="1"/>
</dbReference>
<dbReference type="InterPro" id="IPR019888">
    <property type="entry name" value="Tscrpt_reg_AsnC-like"/>
</dbReference>
<evidence type="ECO:0000256" key="1">
    <source>
        <dbReference type="ARBA" id="ARBA00023015"/>
    </source>
</evidence>
<dbReference type="Pfam" id="PF13412">
    <property type="entry name" value="HTH_24"/>
    <property type="match status" value="1"/>
</dbReference>
<sequence length="152" mass="17061">MENYQIDSLDREILKALQADARQSYLDIARQLDVSGGTIHQRVNRMRAAGIITGSKITVDAKRLGHGVTVLLGLHLTNAKAMSKVLAKLETFPEVLEAYYTTGGFSLILKIAVRSIEDYHQFLIRKLQAIDEVQSTESFICMDQPINRDIEI</sequence>
<keyword evidence="1" id="KW-0805">Transcription regulation</keyword>
<dbReference type="RefSeq" id="WP_133588265.1">
    <property type="nucleotide sequence ID" value="NZ_CP037953.1"/>
</dbReference>
<dbReference type="InterPro" id="IPR036388">
    <property type="entry name" value="WH-like_DNA-bd_sf"/>
</dbReference>
<dbReference type="PANTHER" id="PTHR30154">
    <property type="entry name" value="LEUCINE-RESPONSIVE REGULATORY PROTEIN"/>
    <property type="match status" value="1"/>
</dbReference>
<dbReference type="InterPro" id="IPR019887">
    <property type="entry name" value="Tscrpt_reg_AsnC/Lrp_C"/>
</dbReference>
<evidence type="ECO:0000259" key="4">
    <source>
        <dbReference type="PROSITE" id="PS50956"/>
    </source>
</evidence>